<feature type="region of interest" description="Disordered" evidence="7">
    <location>
        <begin position="241"/>
        <end position="263"/>
    </location>
</feature>
<feature type="domain" description="Prospero" evidence="8">
    <location>
        <begin position="511"/>
        <end position="671"/>
    </location>
</feature>
<dbReference type="InterPro" id="IPR009057">
    <property type="entry name" value="Homeodomain-like_sf"/>
</dbReference>
<evidence type="ECO:0000313" key="9">
    <source>
        <dbReference type="EMBL" id="KAA0723050.1"/>
    </source>
</evidence>
<dbReference type="GO" id="GO:0048468">
    <property type="term" value="P:cell development"/>
    <property type="evidence" value="ECO:0007669"/>
    <property type="project" value="UniProtKB-ARBA"/>
</dbReference>
<evidence type="ECO:0000256" key="1">
    <source>
        <dbReference type="ARBA" id="ARBA00004123"/>
    </source>
</evidence>
<keyword evidence="4 9" id="KW-0371">Homeobox</keyword>
<feature type="region of interest" description="Disordered" evidence="7">
    <location>
        <begin position="387"/>
        <end position="410"/>
    </location>
</feature>
<dbReference type="GO" id="GO:0005634">
    <property type="term" value="C:nucleus"/>
    <property type="evidence" value="ECO:0007669"/>
    <property type="project" value="UniProtKB-SubCell"/>
</dbReference>
<dbReference type="PANTHER" id="PTHR12198:SF11">
    <property type="entry name" value="PROSPERO HOMEOBOX 3"/>
    <property type="match status" value="1"/>
</dbReference>
<feature type="region of interest" description="Disordered" evidence="7">
    <location>
        <begin position="91"/>
        <end position="116"/>
    </location>
</feature>
<keyword evidence="3 9" id="KW-0238">DNA-binding</keyword>
<dbReference type="SUPFAM" id="SSF46689">
    <property type="entry name" value="Homeodomain-like"/>
    <property type="match status" value="1"/>
</dbReference>
<evidence type="ECO:0000256" key="7">
    <source>
        <dbReference type="SAM" id="MobiDB-lite"/>
    </source>
</evidence>
<evidence type="ECO:0000256" key="3">
    <source>
        <dbReference type="ARBA" id="ARBA00023125"/>
    </source>
</evidence>
<gene>
    <name evidence="9" type="ORF">E1301_Tti005168</name>
</gene>
<organism evidence="9 10">
    <name type="scientific">Triplophysa tibetana</name>
    <dbReference type="NCBI Taxonomy" id="1572043"/>
    <lineage>
        <taxon>Eukaryota</taxon>
        <taxon>Metazoa</taxon>
        <taxon>Chordata</taxon>
        <taxon>Craniata</taxon>
        <taxon>Vertebrata</taxon>
        <taxon>Euteleostomi</taxon>
        <taxon>Actinopterygii</taxon>
        <taxon>Neopterygii</taxon>
        <taxon>Teleostei</taxon>
        <taxon>Ostariophysi</taxon>
        <taxon>Cypriniformes</taxon>
        <taxon>Nemacheilidae</taxon>
        <taxon>Triplophysa</taxon>
    </lineage>
</organism>
<dbReference type="AlphaFoldDB" id="A0A5A9PLN2"/>
<dbReference type="InterPro" id="IPR039350">
    <property type="entry name" value="Prospero_homeodomain"/>
</dbReference>
<dbReference type="Gene3D" id="1.10.10.500">
    <property type="entry name" value="Homeo-prospero domain"/>
    <property type="match status" value="1"/>
</dbReference>
<dbReference type="GO" id="GO:0000978">
    <property type="term" value="F:RNA polymerase II cis-regulatory region sequence-specific DNA binding"/>
    <property type="evidence" value="ECO:0007669"/>
    <property type="project" value="TreeGrafter"/>
</dbReference>
<evidence type="ECO:0000259" key="8">
    <source>
        <dbReference type="PROSITE" id="PS51818"/>
    </source>
</evidence>
<keyword evidence="6" id="KW-0539">Nucleus</keyword>
<feature type="compositionally biased region" description="Basic and acidic residues" evidence="7">
    <location>
        <begin position="103"/>
        <end position="112"/>
    </location>
</feature>
<protein>
    <submittedName>
        <fullName evidence="9">Prospero homeobox protein 1 Homeobox prospero-like protein PROX1</fullName>
    </submittedName>
</protein>
<keyword evidence="2" id="KW-0805">Transcription regulation</keyword>
<dbReference type="Proteomes" id="UP000324632">
    <property type="component" value="Chromosome 3"/>
</dbReference>
<dbReference type="InterPro" id="IPR023082">
    <property type="entry name" value="Homeo_prospero_dom"/>
</dbReference>
<dbReference type="InterPro" id="IPR037131">
    <property type="entry name" value="Homeo_prospero_dom_sf"/>
</dbReference>
<keyword evidence="10" id="KW-1185">Reference proteome</keyword>
<evidence type="ECO:0000256" key="6">
    <source>
        <dbReference type="ARBA" id="ARBA00023242"/>
    </source>
</evidence>
<proteinExistence type="predicted"/>
<dbReference type="PROSITE" id="PS51818">
    <property type="entry name" value="HOMEO_PROSPERO"/>
    <property type="match status" value="1"/>
</dbReference>
<comment type="caution">
    <text evidence="9">The sequence shown here is derived from an EMBL/GenBank/DDBJ whole genome shotgun (WGS) entry which is preliminary data.</text>
</comment>
<evidence type="ECO:0000256" key="2">
    <source>
        <dbReference type="ARBA" id="ARBA00023015"/>
    </source>
</evidence>
<comment type="subcellular location">
    <subcellularLocation>
        <location evidence="1">Nucleus</location>
    </subcellularLocation>
</comment>
<evidence type="ECO:0000313" key="10">
    <source>
        <dbReference type="Proteomes" id="UP000324632"/>
    </source>
</evidence>
<dbReference type="GO" id="GO:0007399">
    <property type="term" value="P:nervous system development"/>
    <property type="evidence" value="ECO:0007669"/>
    <property type="project" value="UniProtKB-ARBA"/>
</dbReference>
<dbReference type="Pfam" id="PF05044">
    <property type="entry name" value="HPD"/>
    <property type="match status" value="1"/>
</dbReference>
<evidence type="ECO:0000256" key="5">
    <source>
        <dbReference type="ARBA" id="ARBA00023163"/>
    </source>
</evidence>
<dbReference type="EMBL" id="SOYY01000003">
    <property type="protein sequence ID" value="KAA0723050.1"/>
    <property type="molecule type" value="Genomic_DNA"/>
</dbReference>
<name>A0A5A9PLN2_9TELE</name>
<feature type="region of interest" description="Disordered" evidence="7">
    <location>
        <begin position="133"/>
        <end position="174"/>
    </location>
</feature>
<dbReference type="GO" id="GO:0000981">
    <property type="term" value="F:DNA-binding transcription factor activity, RNA polymerase II-specific"/>
    <property type="evidence" value="ECO:0007669"/>
    <property type="project" value="TreeGrafter"/>
</dbReference>
<accession>A0A5A9PLN2</accession>
<sequence>MDTPSDRFHQQPSQMCPFELYRNLPDSNPTSHRFSPGSLASHPLFGPHMHLSNASQRWGNFRQRQGLFPGLLVDDDVGEEDVFAKREFSVGATPSPQCCPGDRGQDSAREPEDWNQNFARVKRLRINSALRNEEEVGRKGKKGRKNGASVKIDERKGAEQGNRRESREGRKRQRQELKLQLEETRGKLLELQRKVWRVYGGQRIEKKGGEEEQEDEALNLDEVADMFSNDDEALISAGFSPQRCSSKKNNESNQNGNPGIIPEETSMDLDLELNGDQVWLGCSLVRGEWESTEGGQKFAQALKQELASVVAQVIDRVVRLYAETDPSSVTPATVSMETGVAIDLNSERRQRSDTVACVVEQVEALPLITKSPQDKRAPIAQSGQKDLLLPQSNPSLAPLPQPPLSALFPPRSKDHFLPSYSPDNSVPLPLLHYTMQNLFARSLSSLPLNKDCLSEPFMDFRSHNSVFPPLPLLGQLDPSLLDRARDGGMRGGGATVDGADAALYLAAGSSQEGLSPCHLKKAKLMFFYSRYPSSSTLKTFFPDVKFNRCVTSQLIKWFSNFREFFYIQMERFARQAAREGLASARERAVRLGRDSELYRILNMHYNKSNDYQVPERFVEVSEIALREFYSAIQSGRDADPCWKKAIYKIISKLDSPVPDSFRLPGCPTDTYRMG</sequence>
<dbReference type="PANTHER" id="PTHR12198">
    <property type="entry name" value="HOMEOBOX PROTEIN PROSPERO/PROX-1/CEH-26"/>
    <property type="match status" value="1"/>
</dbReference>
<feature type="compositionally biased region" description="Basic and acidic residues" evidence="7">
    <location>
        <begin position="151"/>
        <end position="174"/>
    </location>
</feature>
<evidence type="ECO:0000256" key="4">
    <source>
        <dbReference type="ARBA" id="ARBA00023155"/>
    </source>
</evidence>
<keyword evidence="5" id="KW-0804">Transcription</keyword>
<reference evidence="9 10" key="1">
    <citation type="journal article" date="2019" name="Mol. Ecol. Resour.">
        <title>Chromosome-level genome assembly of Triplophysa tibetana, a fish adapted to the harsh high-altitude environment of the Tibetan Plateau.</title>
        <authorList>
            <person name="Yang X."/>
            <person name="Liu H."/>
            <person name="Ma Z."/>
            <person name="Zou Y."/>
            <person name="Zou M."/>
            <person name="Mao Y."/>
            <person name="Li X."/>
            <person name="Wang H."/>
            <person name="Chen T."/>
            <person name="Wang W."/>
            <person name="Yang R."/>
        </authorList>
    </citation>
    <scope>NUCLEOTIDE SEQUENCE [LARGE SCALE GENOMIC DNA]</scope>
    <source>
        <strain evidence="9">TTIB1903HZAU</strain>
        <tissue evidence="9">Muscle</tissue>
    </source>
</reference>
<feature type="compositionally biased region" description="Low complexity" evidence="7">
    <location>
        <begin position="387"/>
        <end position="396"/>
    </location>
</feature>
<dbReference type="OrthoDB" id="10038576at2759"/>